<dbReference type="InterPro" id="IPR013154">
    <property type="entry name" value="ADH-like_N"/>
</dbReference>
<evidence type="ECO:0000259" key="7">
    <source>
        <dbReference type="Pfam" id="PF00107"/>
    </source>
</evidence>
<keyword evidence="5" id="KW-0560">Oxidoreductase</keyword>
<dbReference type="InterPro" id="IPR013149">
    <property type="entry name" value="ADH-like_C"/>
</dbReference>
<dbReference type="InterPro" id="IPR002328">
    <property type="entry name" value="ADH_Zn_CS"/>
</dbReference>
<comment type="caution">
    <text evidence="9">The sequence shown here is derived from an EMBL/GenBank/DDBJ whole genome shotgun (WGS) entry which is preliminary data.</text>
</comment>
<dbReference type="OrthoDB" id="1560166at2759"/>
<evidence type="ECO:0008006" key="11">
    <source>
        <dbReference type="Google" id="ProtNLM"/>
    </source>
</evidence>
<protein>
    <recommendedName>
        <fullName evidence="11">Alcohol dehydrogenase</fullName>
    </recommendedName>
</protein>
<dbReference type="Proteomes" id="UP000622797">
    <property type="component" value="Unassembled WGS sequence"/>
</dbReference>
<reference evidence="9" key="1">
    <citation type="journal article" date="2020" name="BMC Genomics">
        <title>Correction to: Identification and distribution of gene clusters required for synthesis of sphingolipid metabolism inhibitors in diverse species of the filamentous fungus Fusarium.</title>
        <authorList>
            <person name="Kim H.S."/>
            <person name="Lohmar J.M."/>
            <person name="Busman M."/>
            <person name="Brown D.W."/>
            <person name="Naumann T.A."/>
            <person name="Divon H.H."/>
            <person name="Lysoe E."/>
            <person name="Uhlig S."/>
            <person name="Proctor R.H."/>
        </authorList>
    </citation>
    <scope>NUCLEOTIDE SEQUENCE</scope>
    <source>
        <strain evidence="9">NRRL 20472</strain>
    </source>
</reference>
<dbReference type="FunFam" id="3.40.50.720:FF:000003">
    <property type="entry name" value="S-(hydroxymethyl)glutathione dehydrogenase"/>
    <property type="match status" value="1"/>
</dbReference>
<evidence type="ECO:0000313" key="10">
    <source>
        <dbReference type="Proteomes" id="UP000622797"/>
    </source>
</evidence>
<sequence>MDTIPKTVTRAIVSRGPLAEGRWNIEVLTLQTLNKCELKVKVLSVGICHTDLTIGNTPNASGAYPGVLGHEGCGIVLETGPEVKVAKAGDRVLLSFRSCESCHFCKKGHLPYCSMFTPLNMGLGDHPRNFANDQENTPVKGFFFGQSSFSEITIVSEMSVINVSDLIETEDELKLLSPLGCGLQTGAGAIMKLQHLTEEDSVAIFGLGAVGLAAVAAARVRGVGTIIAIDRIQSRLDLAKCFGATHTMNPSPLRDGLATAVQSLTAGLGASVSVDATGNVNVIKQAIEVTRNLGKICMLGVPPLGTILDIESASFLGSGKQLFGSVEGGVAPSEFIPNLVRWHRQGIFPIEKLVKYYPVSYFAI</sequence>
<organism evidence="9 10">
    <name type="scientific">Fusarium sarcochroum</name>
    <dbReference type="NCBI Taxonomy" id="1208366"/>
    <lineage>
        <taxon>Eukaryota</taxon>
        <taxon>Fungi</taxon>
        <taxon>Dikarya</taxon>
        <taxon>Ascomycota</taxon>
        <taxon>Pezizomycotina</taxon>
        <taxon>Sordariomycetes</taxon>
        <taxon>Hypocreomycetidae</taxon>
        <taxon>Hypocreales</taxon>
        <taxon>Nectriaceae</taxon>
        <taxon>Fusarium</taxon>
        <taxon>Fusarium lateritium species complex</taxon>
    </lineage>
</organism>
<dbReference type="AlphaFoldDB" id="A0A8H4X767"/>
<keyword evidence="10" id="KW-1185">Reference proteome</keyword>
<evidence type="ECO:0000256" key="1">
    <source>
        <dbReference type="ARBA" id="ARBA00001947"/>
    </source>
</evidence>
<keyword evidence="4 6" id="KW-0862">Zinc</keyword>
<dbReference type="Pfam" id="PF00107">
    <property type="entry name" value="ADH_zinc_N"/>
    <property type="match status" value="1"/>
</dbReference>
<dbReference type="InterPro" id="IPR036291">
    <property type="entry name" value="NAD(P)-bd_dom_sf"/>
</dbReference>
<dbReference type="PROSITE" id="PS00059">
    <property type="entry name" value="ADH_ZINC"/>
    <property type="match status" value="1"/>
</dbReference>
<name>A0A8H4X767_9HYPO</name>
<evidence type="ECO:0000313" key="9">
    <source>
        <dbReference type="EMBL" id="KAF4964458.1"/>
    </source>
</evidence>
<dbReference type="EMBL" id="JABEXW010000410">
    <property type="protein sequence ID" value="KAF4964458.1"/>
    <property type="molecule type" value="Genomic_DNA"/>
</dbReference>
<dbReference type="Gene3D" id="3.90.180.10">
    <property type="entry name" value="Medium-chain alcohol dehydrogenases, catalytic domain"/>
    <property type="match status" value="1"/>
</dbReference>
<feature type="domain" description="Alcohol dehydrogenase-like N-terminal" evidence="8">
    <location>
        <begin position="37"/>
        <end position="162"/>
    </location>
</feature>
<dbReference type="GO" id="GO:0008270">
    <property type="term" value="F:zinc ion binding"/>
    <property type="evidence" value="ECO:0007669"/>
    <property type="project" value="InterPro"/>
</dbReference>
<dbReference type="Pfam" id="PF08240">
    <property type="entry name" value="ADH_N"/>
    <property type="match status" value="1"/>
</dbReference>
<gene>
    <name evidence="9" type="ORF">FSARC_7644</name>
</gene>
<evidence type="ECO:0000256" key="2">
    <source>
        <dbReference type="ARBA" id="ARBA00008072"/>
    </source>
</evidence>
<dbReference type="PANTHER" id="PTHR43350">
    <property type="entry name" value="NAD-DEPENDENT ALCOHOL DEHYDROGENASE"/>
    <property type="match status" value="1"/>
</dbReference>
<reference evidence="9" key="2">
    <citation type="submission" date="2020-05" db="EMBL/GenBank/DDBJ databases">
        <authorList>
            <person name="Kim H.-S."/>
            <person name="Proctor R.H."/>
            <person name="Brown D.W."/>
        </authorList>
    </citation>
    <scope>NUCLEOTIDE SEQUENCE</scope>
    <source>
        <strain evidence="9">NRRL 20472</strain>
    </source>
</reference>
<evidence type="ECO:0000259" key="8">
    <source>
        <dbReference type="Pfam" id="PF08240"/>
    </source>
</evidence>
<accession>A0A8H4X767</accession>
<dbReference type="SUPFAM" id="SSF50129">
    <property type="entry name" value="GroES-like"/>
    <property type="match status" value="1"/>
</dbReference>
<comment type="similarity">
    <text evidence="2 6">Belongs to the zinc-containing alcohol dehydrogenase family.</text>
</comment>
<dbReference type="InterPro" id="IPR011032">
    <property type="entry name" value="GroES-like_sf"/>
</dbReference>
<evidence type="ECO:0000256" key="6">
    <source>
        <dbReference type="RuleBase" id="RU361277"/>
    </source>
</evidence>
<evidence type="ECO:0000256" key="4">
    <source>
        <dbReference type="ARBA" id="ARBA00022833"/>
    </source>
</evidence>
<dbReference type="SUPFAM" id="SSF51735">
    <property type="entry name" value="NAD(P)-binding Rossmann-fold domains"/>
    <property type="match status" value="1"/>
</dbReference>
<evidence type="ECO:0000256" key="5">
    <source>
        <dbReference type="ARBA" id="ARBA00023002"/>
    </source>
</evidence>
<dbReference type="Gene3D" id="3.40.50.720">
    <property type="entry name" value="NAD(P)-binding Rossmann-like Domain"/>
    <property type="match status" value="1"/>
</dbReference>
<keyword evidence="3 6" id="KW-0479">Metal-binding</keyword>
<proteinExistence type="inferred from homology"/>
<dbReference type="GO" id="GO:0016491">
    <property type="term" value="F:oxidoreductase activity"/>
    <property type="evidence" value="ECO:0007669"/>
    <property type="project" value="UniProtKB-KW"/>
</dbReference>
<comment type="cofactor">
    <cofactor evidence="1 6">
        <name>Zn(2+)</name>
        <dbReference type="ChEBI" id="CHEBI:29105"/>
    </cofactor>
</comment>
<evidence type="ECO:0000256" key="3">
    <source>
        <dbReference type="ARBA" id="ARBA00022723"/>
    </source>
</evidence>
<dbReference type="PANTHER" id="PTHR43350:SF2">
    <property type="entry name" value="GROES-LIKE ZINC-BINDING ALCOHOL DEHYDROGENASE FAMILY PROTEIN"/>
    <property type="match status" value="1"/>
</dbReference>
<feature type="domain" description="Alcohol dehydrogenase-like C-terminal" evidence="7">
    <location>
        <begin position="209"/>
        <end position="337"/>
    </location>
</feature>